<dbReference type="SUPFAM" id="SSF88946">
    <property type="entry name" value="Sigma2 domain of RNA polymerase sigma factors"/>
    <property type="match status" value="1"/>
</dbReference>
<dbReference type="InterPro" id="IPR036388">
    <property type="entry name" value="WH-like_DNA-bd_sf"/>
</dbReference>
<dbReference type="NCBIfam" id="TIGR02985">
    <property type="entry name" value="Sig70_bacteroi1"/>
    <property type="match status" value="1"/>
</dbReference>
<dbReference type="SUPFAM" id="SSF88659">
    <property type="entry name" value="Sigma3 and sigma4 domains of RNA polymerase sigma factors"/>
    <property type="match status" value="1"/>
</dbReference>
<evidence type="ECO:0000256" key="4">
    <source>
        <dbReference type="ARBA" id="ARBA00023163"/>
    </source>
</evidence>
<reference evidence="7 8" key="1">
    <citation type="submission" date="2021-12" db="EMBL/GenBank/DDBJ databases">
        <title>Genome sequencing of bacteria with rrn-lacking chromosome and rrn-plasmid.</title>
        <authorList>
            <person name="Anda M."/>
            <person name="Iwasaki W."/>
        </authorList>
    </citation>
    <scope>NUCLEOTIDE SEQUENCE [LARGE SCALE GENOMIC DNA]</scope>
    <source>
        <strain evidence="7 8">DSM 100852</strain>
        <plasmid evidence="7 8">pFA3</plasmid>
    </source>
</reference>
<proteinExistence type="inferred from homology"/>
<keyword evidence="7" id="KW-0614">Plasmid</keyword>
<dbReference type="InterPro" id="IPR014327">
    <property type="entry name" value="RNA_pol_sigma70_bacteroid"/>
</dbReference>
<dbReference type="PANTHER" id="PTHR43133">
    <property type="entry name" value="RNA POLYMERASE ECF-TYPE SIGMA FACTO"/>
    <property type="match status" value="1"/>
</dbReference>
<dbReference type="GO" id="GO:0016987">
    <property type="term" value="F:sigma factor activity"/>
    <property type="evidence" value="ECO:0007669"/>
    <property type="project" value="UniProtKB-KW"/>
</dbReference>
<dbReference type="KEGG" id="fax:FUAX_45650"/>
<keyword evidence="2" id="KW-0805">Transcription regulation</keyword>
<name>A0AAU9CPE1_9BACT</name>
<dbReference type="AlphaFoldDB" id="A0AAU9CPE1"/>
<evidence type="ECO:0000256" key="1">
    <source>
        <dbReference type="ARBA" id="ARBA00010641"/>
    </source>
</evidence>
<dbReference type="GO" id="GO:0003677">
    <property type="term" value="F:DNA binding"/>
    <property type="evidence" value="ECO:0007669"/>
    <property type="project" value="InterPro"/>
</dbReference>
<gene>
    <name evidence="7" type="ORF">FUAX_45650</name>
</gene>
<evidence type="ECO:0000313" key="8">
    <source>
        <dbReference type="Proteomes" id="UP001348817"/>
    </source>
</evidence>
<keyword evidence="8" id="KW-1185">Reference proteome</keyword>
<dbReference type="InterPro" id="IPR013325">
    <property type="entry name" value="RNA_pol_sigma_r2"/>
</dbReference>
<dbReference type="GO" id="GO:0006352">
    <property type="term" value="P:DNA-templated transcription initiation"/>
    <property type="evidence" value="ECO:0007669"/>
    <property type="project" value="InterPro"/>
</dbReference>
<dbReference type="Pfam" id="PF04542">
    <property type="entry name" value="Sigma70_r2"/>
    <property type="match status" value="1"/>
</dbReference>
<evidence type="ECO:0000313" key="7">
    <source>
        <dbReference type="EMBL" id="BDD12133.1"/>
    </source>
</evidence>
<dbReference type="InterPro" id="IPR013324">
    <property type="entry name" value="RNA_pol_sigma_r3/r4-like"/>
</dbReference>
<evidence type="ECO:0000256" key="3">
    <source>
        <dbReference type="ARBA" id="ARBA00023082"/>
    </source>
</evidence>
<dbReference type="Pfam" id="PF08281">
    <property type="entry name" value="Sigma70_r4_2"/>
    <property type="match status" value="1"/>
</dbReference>
<dbReference type="RefSeq" id="WP_338395487.1">
    <property type="nucleotide sequence ID" value="NZ_AP025317.1"/>
</dbReference>
<dbReference type="Gene3D" id="1.10.10.10">
    <property type="entry name" value="Winged helix-like DNA-binding domain superfamily/Winged helix DNA-binding domain"/>
    <property type="match status" value="1"/>
</dbReference>
<sequence>MKTTTEETTDKKKRVDFPQLYLDHHQRMHTYASRILFDHEASEDVVHEVFTDLWDRLEELNVDNWNAYLLRATKFKSLNYLRSKHETIDELEVFEKMGITNGAEEKIAYQDTEKAFREALERIPCRCREVFLLSRDEELSYNEISAKLGISIQTVKNQVSKALGVIREALPA</sequence>
<keyword evidence="4" id="KW-0804">Transcription</keyword>
<organism evidence="7 8">
    <name type="scientific">Fulvitalea axinellae</name>
    <dbReference type="NCBI Taxonomy" id="1182444"/>
    <lineage>
        <taxon>Bacteria</taxon>
        <taxon>Pseudomonadati</taxon>
        <taxon>Bacteroidota</taxon>
        <taxon>Cytophagia</taxon>
        <taxon>Cytophagales</taxon>
        <taxon>Persicobacteraceae</taxon>
        <taxon>Fulvitalea</taxon>
    </lineage>
</organism>
<dbReference type="PANTHER" id="PTHR43133:SF46">
    <property type="entry name" value="RNA POLYMERASE SIGMA-70 FACTOR ECF SUBFAMILY"/>
    <property type="match status" value="1"/>
</dbReference>
<dbReference type="NCBIfam" id="TIGR02937">
    <property type="entry name" value="sigma70-ECF"/>
    <property type="match status" value="1"/>
</dbReference>
<feature type="domain" description="RNA polymerase sigma-70 region 2" evidence="5">
    <location>
        <begin position="20"/>
        <end position="84"/>
    </location>
</feature>
<evidence type="ECO:0000259" key="5">
    <source>
        <dbReference type="Pfam" id="PF04542"/>
    </source>
</evidence>
<dbReference type="Proteomes" id="UP001348817">
    <property type="component" value="Plasmid pFA3"/>
</dbReference>
<dbReference type="EMBL" id="AP025317">
    <property type="protein sequence ID" value="BDD12133.1"/>
    <property type="molecule type" value="Genomic_DNA"/>
</dbReference>
<dbReference type="InterPro" id="IPR014284">
    <property type="entry name" value="RNA_pol_sigma-70_dom"/>
</dbReference>
<dbReference type="Gene3D" id="1.10.1740.10">
    <property type="match status" value="1"/>
</dbReference>
<dbReference type="CDD" id="cd06171">
    <property type="entry name" value="Sigma70_r4"/>
    <property type="match status" value="1"/>
</dbReference>
<dbReference type="InterPro" id="IPR013249">
    <property type="entry name" value="RNA_pol_sigma70_r4_t2"/>
</dbReference>
<geneLocation type="plasmid" evidence="7 8">
    <name>pFA3</name>
</geneLocation>
<protein>
    <submittedName>
        <fullName evidence="7">RNA polymerase sigma-70 factor</fullName>
    </submittedName>
</protein>
<feature type="domain" description="RNA polymerase sigma factor 70 region 4 type 2" evidence="6">
    <location>
        <begin position="115"/>
        <end position="163"/>
    </location>
</feature>
<evidence type="ECO:0000259" key="6">
    <source>
        <dbReference type="Pfam" id="PF08281"/>
    </source>
</evidence>
<accession>A0AAU9CPE1</accession>
<dbReference type="InterPro" id="IPR039425">
    <property type="entry name" value="RNA_pol_sigma-70-like"/>
</dbReference>
<dbReference type="InterPro" id="IPR007627">
    <property type="entry name" value="RNA_pol_sigma70_r2"/>
</dbReference>
<comment type="similarity">
    <text evidence="1">Belongs to the sigma-70 factor family. ECF subfamily.</text>
</comment>
<keyword evidence="3" id="KW-0731">Sigma factor</keyword>
<evidence type="ECO:0000256" key="2">
    <source>
        <dbReference type="ARBA" id="ARBA00023015"/>
    </source>
</evidence>